<reference evidence="2" key="2">
    <citation type="submission" date="2023-06" db="EMBL/GenBank/DDBJ databases">
        <authorList>
            <consortium name="Lawrence Berkeley National Laboratory"/>
            <person name="Mondo S.J."/>
            <person name="Hensen N."/>
            <person name="Bonometti L."/>
            <person name="Westerberg I."/>
            <person name="Brannstrom I.O."/>
            <person name="Guillou S."/>
            <person name="Cros-Aarteil S."/>
            <person name="Calhoun S."/>
            <person name="Haridas S."/>
            <person name="Kuo A."/>
            <person name="Pangilinan J."/>
            <person name="Riley R."/>
            <person name="Labutti K."/>
            <person name="Andreopoulos B."/>
            <person name="Lipzen A."/>
            <person name="Chen C."/>
            <person name="Yanf M."/>
            <person name="Daum C."/>
            <person name="Ng V."/>
            <person name="Clum A."/>
            <person name="Steindorff A."/>
            <person name="Ohm R."/>
            <person name="Martin F."/>
            <person name="Silar P."/>
            <person name="Natvig D."/>
            <person name="Lalanne C."/>
            <person name="Gautier V."/>
            <person name="Ament-Velasquez S.L."/>
            <person name="Kruys A."/>
            <person name="Hutchinson M.I."/>
            <person name="Powell A.J."/>
            <person name="Barry K."/>
            <person name="Miller A.N."/>
            <person name="Grigoriev I.V."/>
            <person name="Debuchy R."/>
            <person name="Gladieux P."/>
            <person name="Thoren M.H."/>
            <person name="Johannesson H."/>
        </authorList>
    </citation>
    <scope>NUCLEOTIDE SEQUENCE</scope>
    <source>
        <strain evidence="2">PSN324</strain>
    </source>
</reference>
<reference evidence="2" key="1">
    <citation type="journal article" date="2023" name="Mol. Phylogenet. Evol.">
        <title>Genome-scale phylogeny and comparative genomics of the fungal order Sordariales.</title>
        <authorList>
            <person name="Hensen N."/>
            <person name="Bonometti L."/>
            <person name="Westerberg I."/>
            <person name="Brannstrom I.O."/>
            <person name="Guillou S."/>
            <person name="Cros-Aarteil S."/>
            <person name="Calhoun S."/>
            <person name="Haridas S."/>
            <person name="Kuo A."/>
            <person name="Mondo S."/>
            <person name="Pangilinan J."/>
            <person name="Riley R."/>
            <person name="LaButti K."/>
            <person name="Andreopoulos B."/>
            <person name="Lipzen A."/>
            <person name="Chen C."/>
            <person name="Yan M."/>
            <person name="Daum C."/>
            <person name="Ng V."/>
            <person name="Clum A."/>
            <person name="Steindorff A."/>
            <person name="Ohm R.A."/>
            <person name="Martin F."/>
            <person name="Silar P."/>
            <person name="Natvig D.O."/>
            <person name="Lalanne C."/>
            <person name="Gautier V."/>
            <person name="Ament-Velasquez S.L."/>
            <person name="Kruys A."/>
            <person name="Hutchinson M.I."/>
            <person name="Powell A.J."/>
            <person name="Barry K."/>
            <person name="Miller A.N."/>
            <person name="Grigoriev I.V."/>
            <person name="Debuchy R."/>
            <person name="Gladieux P."/>
            <person name="Hiltunen Thoren M."/>
            <person name="Johannesson H."/>
        </authorList>
    </citation>
    <scope>NUCLEOTIDE SEQUENCE</scope>
    <source>
        <strain evidence="2">PSN324</strain>
    </source>
</reference>
<feature type="region of interest" description="Disordered" evidence="1">
    <location>
        <begin position="1"/>
        <end position="34"/>
    </location>
</feature>
<gene>
    <name evidence="2" type="ORF">QBC42DRAFT_283530</name>
</gene>
<evidence type="ECO:0000313" key="3">
    <source>
        <dbReference type="Proteomes" id="UP001321749"/>
    </source>
</evidence>
<protein>
    <submittedName>
        <fullName evidence="2">Uncharacterized protein</fullName>
    </submittedName>
</protein>
<sequence>MSTKCSTPRTSTNTPWQQTRGFTTPWLSDSEPSSDEELDHVFGSSLGSLDMDWTVLSTAWSKITLRPALVDSARDDKDLAETLDDIRRRGNWGYLAFTDHSRLELYQSLDASKAASSPACPRRTDNDDGLDLASQVAQWPFAFDAAATAATAALSGFGFARRPPGAPTDVTLGSSSSSGPSLEPHRHHGYNSRSDSDRRSPIHQGRIPQEL</sequence>
<feature type="region of interest" description="Disordered" evidence="1">
    <location>
        <begin position="157"/>
        <end position="211"/>
    </location>
</feature>
<accession>A0AAV9HX05</accession>
<comment type="caution">
    <text evidence="2">The sequence shown here is derived from an EMBL/GenBank/DDBJ whole genome shotgun (WGS) entry which is preliminary data.</text>
</comment>
<dbReference type="AlphaFoldDB" id="A0AAV9HX05"/>
<evidence type="ECO:0000256" key="1">
    <source>
        <dbReference type="SAM" id="MobiDB-lite"/>
    </source>
</evidence>
<dbReference type="Proteomes" id="UP001321749">
    <property type="component" value="Unassembled WGS sequence"/>
</dbReference>
<dbReference type="EMBL" id="MU864940">
    <property type="protein sequence ID" value="KAK4465394.1"/>
    <property type="molecule type" value="Genomic_DNA"/>
</dbReference>
<feature type="compositionally biased region" description="Polar residues" evidence="1">
    <location>
        <begin position="1"/>
        <end position="26"/>
    </location>
</feature>
<keyword evidence="3" id="KW-1185">Reference proteome</keyword>
<name>A0AAV9HX05_9PEZI</name>
<proteinExistence type="predicted"/>
<evidence type="ECO:0000313" key="2">
    <source>
        <dbReference type="EMBL" id="KAK4465394.1"/>
    </source>
</evidence>
<organism evidence="2 3">
    <name type="scientific">Cladorrhinum samala</name>
    <dbReference type="NCBI Taxonomy" id="585594"/>
    <lineage>
        <taxon>Eukaryota</taxon>
        <taxon>Fungi</taxon>
        <taxon>Dikarya</taxon>
        <taxon>Ascomycota</taxon>
        <taxon>Pezizomycotina</taxon>
        <taxon>Sordariomycetes</taxon>
        <taxon>Sordariomycetidae</taxon>
        <taxon>Sordariales</taxon>
        <taxon>Podosporaceae</taxon>
        <taxon>Cladorrhinum</taxon>
    </lineage>
</organism>